<gene>
    <name evidence="5" type="ORF">MNODULE_05955</name>
</gene>
<keyword evidence="1" id="KW-0813">Transport</keyword>
<proteinExistence type="predicted"/>
<sequence length="253" mass="27638">MIRVVNLRKSLGDQKILRGVDLMIPKGKITAIIGRSGGGKSILLKHLIGLIRPDSGEIWVGGEEITSLTRRALSRVKTRFGFLFQGAALFDSMTVFENIAFPLREKTEHAEKAIRAKVEETLREVGLEGVGEKYPGELSGGMKKRVGLARAMILHPEIMLFDEPTTGLDPVMEHVIDRLIQACHGGSNCTGVLVSHNISEVFAIAHHVAMLHHGIIIAQGTPEEIRASVHPVVRQFIHGEIEGPMQDALEGEG</sequence>
<dbReference type="InterPro" id="IPR017871">
    <property type="entry name" value="ABC_transporter-like_CS"/>
</dbReference>
<dbReference type="PROSITE" id="PS00211">
    <property type="entry name" value="ABC_TRANSPORTER_1"/>
    <property type="match status" value="1"/>
</dbReference>
<dbReference type="SUPFAM" id="SSF52540">
    <property type="entry name" value="P-loop containing nucleoside triphosphate hydrolases"/>
    <property type="match status" value="1"/>
</dbReference>
<evidence type="ECO:0000313" key="5">
    <source>
        <dbReference type="EMBL" id="NKE70288.1"/>
    </source>
</evidence>
<dbReference type="Proteomes" id="UP000534783">
    <property type="component" value="Unassembled WGS sequence"/>
</dbReference>
<dbReference type="EMBL" id="VTOW01000001">
    <property type="protein sequence ID" value="NKE70288.1"/>
    <property type="molecule type" value="Genomic_DNA"/>
</dbReference>
<keyword evidence="6" id="KW-1185">Reference proteome</keyword>
<dbReference type="GO" id="GO:0005524">
    <property type="term" value="F:ATP binding"/>
    <property type="evidence" value="ECO:0007669"/>
    <property type="project" value="UniProtKB-KW"/>
</dbReference>
<dbReference type="GO" id="GO:0016887">
    <property type="term" value="F:ATP hydrolysis activity"/>
    <property type="evidence" value="ECO:0007669"/>
    <property type="project" value="InterPro"/>
</dbReference>
<evidence type="ECO:0000256" key="3">
    <source>
        <dbReference type="ARBA" id="ARBA00022840"/>
    </source>
</evidence>
<dbReference type="CDD" id="cd03261">
    <property type="entry name" value="ABC_Org_Solvent_Resistant"/>
    <property type="match status" value="1"/>
</dbReference>
<dbReference type="AlphaFoldDB" id="A0A7X6DN44"/>
<evidence type="ECO:0000259" key="4">
    <source>
        <dbReference type="PROSITE" id="PS50893"/>
    </source>
</evidence>
<evidence type="ECO:0000256" key="1">
    <source>
        <dbReference type="ARBA" id="ARBA00022448"/>
    </source>
</evidence>
<accession>A0A7X6DN44</accession>
<dbReference type="PANTHER" id="PTHR43023:SF6">
    <property type="entry name" value="INTERMEMBRANE PHOSPHOLIPID TRANSPORT SYSTEM ATP-BINDING PROTEIN MLAF"/>
    <property type="match status" value="1"/>
</dbReference>
<keyword evidence="2" id="KW-0547">Nucleotide-binding</keyword>
<evidence type="ECO:0000256" key="2">
    <source>
        <dbReference type="ARBA" id="ARBA00022741"/>
    </source>
</evidence>
<dbReference type="Pfam" id="PF00005">
    <property type="entry name" value="ABC_tran"/>
    <property type="match status" value="1"/>
</dbReference>
<dbReference type="PANTHER" id="PTHR43023">
    <property type="entry name" value="PROTEIN TRIGALACTOSYLDIACYLGLYCEROL 3, CHLOROPLASTIC"/>
    <property type="match status" value="1"/>
</dbReference>
<protein>
    <submittedName>
        <fullName evidence="5">ABC transporter ATP-binding protein</fullName>
    </submittedName>
</protein>
<reference evidence="5 6" key="1">
    <citation type="journal article" date="2020" name="Nature">
        <title>Bacterial chemolithoautotrophy via manganese oxidation.</title>
        <authorList>
            <person name="Yu H."/>
            <person name="Leadbetter J.R."/>
        </authorList>
    </citation>
    <scope>NUCLEOTIDE SEQUENCE [LARGE SCALE GENOMIC DNA]</scope>
    <source>
        <strain evidence="5 6">Mn-1</strain>
    </source>
</reference>
<dbReference type="Gene3D" id="3.40.50.300">
    <property type="entry name" value="P-loop containing nucleotide triphosphate hydrolases"/>
    <property type="match status" value="1"/>
</dbReference>
<dbReference type="InterPro" id="IPR027417">
    <property type="entry name" value="P-loop_NTPase"/>
</dbReference>
<comment type="caution">
    <text evidence="5">The sequence shown here is derived from an EMBL/GenBank/DDBJ whole genome shotgun (WGS) entry which is preliminary data.</text>
</comment>
<dbReference type="PROSITE" id="PS50893">
    <property type="entry name" value="ABC_TRANSPORTER_2"/>
    <property type="match status" value="1"/>
</dbReference>
<dbReference type="SMART" id="SM00382">
    <property type="entry name" value="AAA"/>
    <property type="match status" value="1"/>
</dbReference>
<evidence type="ECO:0000313" key="6">
    <source>
        <dbReference type="Proteomes" id="UP000534783"/>
    </source>
</evidence>
<dbReference type="InterPro" id="IPR003439">
    <property type="entry name" value="ABC_transporter-like_ATP-bd"/>
</dbReference>
<feature type="domain" description="ABC transporter" evidence="4">
    <location>
        <begin position="2"/>
        <end position="238"/>
    </location>
</feature>
<dbReference type="InterPro" id="IPR003593">
    <property type="entry name" value="AAA+_ATPase"/>
</dbReference>
<name>A0A7X6DN44_9BACT</name>
<organism evidence="5 6">
    <name type="scientific">Candidatus Manganitrophus noduliformans</name>
    <dbReference type="NCBI Taxonomy" id="2606439"/>
    <lineage>
        <taxon>Bacteria</taxon>
        <taxon>Pseudomonadati</taxon>
        <taxon>Nitrospirota</taxon>
        <taxon>Nitrospiria</taxon>
        <taxon>Candidatus Troglogloeales</taxon>
        <taxon>Candidatus Manganitrophaceae</taxon>
        <taxon>Candidatus Manganitrophus</taxon>
    </lineage>
</organism>
<keyword evidence="3 5" id="KW-0067">ATP-binding</keyword>